<dbReference type="Proteomes" id="UP001258994">
    <property type="component" value="Chromosome"/>
</dbReference>
<gene>
    <name evidence="1" type="ORF">RGQ13_14650</name>
</gene>
<evidence type="ECO:0008006" key="3">
    <source>
        <dbReference type="Google" id="ProtNLM"/>
    </source>
</evidence>
<accession>A0ABY9TRH6</accession>
<evidence type="ECO:0000313" key="2">
    <source>
        <dbReference type="Proteomes" id="UP001258994"/>
    </source>
</evidence>
<dbReference type="EMBL" id="CP134145">
    <property type="protein sequence ID" value="WNC71355.1"/>
    <property type="molecule type" value="Genomic_DNA"/>
</dbReference>
<dbReference type="InterPro" id="IPR036641">
    <property type="entry name" value="HPT_dom_sf"/>
</dbReference>
<organism evidence="1 2">
    <name type="scientific">Thalassotalea psychrophila</name>
    <dbReference type="NCBI Taxonomy" id="3065647"/>
    <lineage>
        <taxon>Bacteria</taxon>
        <taxon>Pseudomonadati</taxon>
        <taxon>Pseudomonadota</taxon>
        <taxon>Gammaproteobacteria</taxon>
        <taxon>Alteromonadales</taxon>
        <taxon>Colwelliaceae</taxon>
        <taxon>Thalassotalea</taxon>
    </lineage>
</organism>
<sequence length="120" mass="14032">MQQYPFCLDVIRDICFNDENEINVLFKLVKATIEVDILSIKQSIKEQNISNLRNRVHNIKGMIFVLGNPYLNDVFVKANEVLSRGEFSDECKIIIIQQCIEESDALINQFMQWTNSRDFN</sequence>
<proteinExistence type="predicted"/>
<keyword evidence="2" id="KW-1185">Reference proteome</keyword>
<protein>
    <recommendedName>
        <fullName evidence="3">HPt domain-containing protein</fullName>
    </recommendedName>
</protein>
<dbReference type="RefSeq" id="WP_348390490.1">
    <property type="nucleotide sequence ID" value="NZ_CP134145.1"/>
</dbReference>
<dbReference type="Gene3D" id="1.20.120.160">
    <property type="entry name" value="HPT domain"/>
    <property type="match status" value="1"/>
</dbReference>
<name>A0ABY9TRH6_9GAMM</name>
<evidence type="ECO:0000313" key="1">
    <source>
        <dbReference type="EMBL" id="WNC71355.1"/>
    </source>
</evidence>
<reference evidence="2" key="1">
    <citation type="submission" date="2023-09" db="EMBL/GenBank/DDBJ databases">
        <authorList>
            <person name="Li S."/>
            <person name="Li X."/>
            <person name="Zhang C."/>
            <person name="Zhao Z."/>
        </authorList>
    </citation>
    <scope>NUCLEOTIDE SEQUENCE [LARGE SCALE GENOMIC DNA]</scope>
    <source>
        <strain evidence="2">SQ149</strain>
    </source>
</reference>
<dbReference type="SUPFAM" id="SSF47226">
    <property type="entry name" value="Histidine-containing phosphotransfer domain, HPT domain"/>
    <property type="match status" value="1"/>
</dbReference>